<evidence type="ECO:0000259" key="9">
    <source>
        <dbReference type="Pfam" id="PF18967"/>
    </source>
</evidence>
<comment type="subcellular location">
    <subcellularLocation>
        <location evidence="1">Cell membrane</location>
    </subcellularLocation>
</comment>
<dbReference type="KEGG" id="rain:Rai3103_08975"/>
<dbReference type="AlphaFoldDB" id="A0A5Q2FE90"/>
<dbReference type="RefSeq" id="WP_153572314.1">
    <property type="nucleotide sequence ID" value="NZ_CP045725.1"/>
</dbReference>
<sequence>MNEWVKHAEAKLAVVLAFIGVLAAALIALAIEAEDPSCLILGLEGVAGLSVLAASTCAALGVLPRYQHQADLSQANPLYYSDIAHHFAGRESEYVENLSSTLADSDALVKQLARQAFANSSVATRKYFWANRAIWSGMVALGFTLALGAGVVMTR</sequence>
<feature type="transmembrane region" description="Helical" evidence="8">
    <location>
        <begin position="133"/>
        <end position="153"/>
    </location>
</feature>
<evidence type="ECO:0000256" key="1">
    <source>
        <dbReference type="ARBA" id="ARBA00004236"/>
    </source>
</evidence>
<evidence type="ECO:0000256" key="3">
    <source>
        <dbReference type="ARBA" id="ARBA00022692"/>
    </source>
</evidence>
<proteinExistence type="predicted"/>
<dbReference type="Pfam" id="PF18967">
    <property type="entry name" value="PycTM"/>
    <property type="match status" value="1"/>
</dbReference>
<gene>
    <name evidence="10" type="ORF">Rai3103_08975</name>
</gene>
<name>A0A5Q2FE90_9ACTN</name>
<feature type="transmembrane region" description="Helical" evidence="8">
    <location>
        <begin position="39"/>
        <end position="63"/>
    </location>
</feature>
<keyword evidence="2" id="KW-1003">Cell membrane</keyword>
<evidence type="ECO:0000256" key="2">
    <source>
        <dbReference type="ARBA" id="ARBA00022475"/>
    </source>
</evidence>
<dbReference type="GO" id="GO:0000166">
    <property type="term" value="F:nucleotide binding"/>
    <property type="evidence" value="ECO:0007669"/>
    <property type="project" value="UniProtKB-KW"/>
</dbReference>
<evidence type="ECO:0000313" key="10">
    <source>
        <dbReference type="EMBL" id="QGF23784.1"/>
    </source>
</evidence>
<feature type="transmembrane region" description="Helical" evidence="8">
    <location>
        <begin position="12"/>
        <end position="33"/>
    </location>
</feature>
<keyword evidence="5 8" id="KW-1133">Transmembrane helix</keyword>
<dbReference type="GO" id="GO:0051607">
    <property type="term" value="P:defense response to virus"/>
    <property type="evidence" value="ECO:0007669"/>
    <property type="project" value="UniProtKB-KW"/>
</dbReference>
<evidence type="ECO:0000256" key="5">
    <source>
        <dbReference type="ARBA" id="ARBA00022989"/>
    </source>
</evidence>
<dbReference type="GO" id="GO:0005886">
    <property type="term" value="C:plasma membrane"/>
    <property type="evidence" value="ECO:0007669"/>
    <property type="project" value="UniProtKB-SubCell"/>
</dbReference>
<keyword evidence="7 8" id="KW-0472">Membrane</keyword>
<feature type="domain" description="Pycsar effector protein" evidence="9">
    <location>
        <begin position="1"/>
        <end position="149"/>
    </location>
</feature>
<reference evidence="10 11" key="1">
    <citation type="submission" date="2019-10" db="EMBL/GenBank/DDBJ databases">
        <title>Genomic analysis of Raineyella sp. CBA3103.</title>
        <authorList>
            <person name="Roh S.W."/>
        </authorList>
    </citation>
    <scope>NUCLEOTIDE SEQUENCE [LARGE SCALE GENOMIC DNA]</scope>
    <source>
        <strain evidence="10 11">CBA3103</strain>
    </source>
</reference>
<dbReference type="Proteomes" id="UP000386847">
    <property type="component" value="Chromosome"/>
</dbReference>
<keyword evidence="11" id="KW-1185">Reference proteome</keyword>
<accession>A0A5Q2FE90</accession>
<keyword evidence="4" id="KW-0547">Nucleotide-binding</keyword>
<evidence type="ECO:0000256" key="7">
    <source>
        <dbReference type="ARBA" id="ARBA00023136"/>
    </source>
</evidence>
<keyword evidence="3 8" id="KW-0812">Transmembrane</keyword>
<evidence type="ECO:0000313" key="11">
    <source>
        <dbReference type="Proteomes" id="UP000386847"/>
    </source>
</evidence>
<organism evidence="10 11">
    <name type="scientific">Raineyella fluvialis</name>
    <dbReference type="NCBI Taxonomy" id="2662261"/>
    <lineage>
        <taxon>Bacteria</taxon>
        <taxon>Bacillati</taxon>
        <taxon>Actinomycetota</taxon>
        <taxon>Actinomycetes</taxon>
        <taxon>Propionibacteriales</taxon>
        <taxon>Propionibacteriaceae</taxon>
        <taxon>Raineyella</taxon>
    </lineage>
</organism>
<dbReference type="EMBL" id="CP045725">
    <property type="protein sequence ID" value="QGF23784.1"/>
    <property type="molecule type" value="Genomic_DNA"/>
</dbReference>
<evidence type="ECO:0000256" key="8">
    <source>
        <dbReference type="SAM" id="Phobius"/>
    </source>
</evidence>
<protein>
    <recommendedName>
        <fullName evidence="9">Pycsar effector protein domain-containing protein</fullName>
    </recommendedName>
</protein>
<keyword evidence="6" id="KW-0051">Antiviral defense</keyword>
<evidence type="ECO:0000256" key="6">
    <source>
        <dbReference type="ARBA" id="ARBA00023118"/>
    </source>
</evidence>
<evidence type="ECO:0000256" key="4">
    <source>
        <dbReference type="ARBA" id="ARBA00022741"/>
    </source>
</evidence>
<dbReference type="InterPro" id="IPR043760">
    <property type="entry name" value="PycTM_dom"/>
</dbReference>